<name>J3LY90_ORYBR</name>
<protein>
    <submittedName>
        <fullName evidence="1">Uncharacterized protein</fullName>
    </submittedName>
</protein>
<evidence type="ECO:0000313" key="2">
    <source>
        <dbReference type="Proteomes" id="UP000006038"/>
    </source>
</evidence>
<dbReference type="AlphaFoldDB" id="J3LY90"/>
<dbReference type="Gramene" id="OB04G21150.1">
    <property type="protein sequence ID" value="OB04G21150.1"/>
    <property type="gene ID" value="OB04G21150"/>
</dbReference>
<proteinExistence type="predicted"/>
<evidence type="ECO:0000313" key="1">
    <source>
        <dbReference type="EnsemblPlants" id="OB04G21150.1"/>
    </source>
</evidence>
<accession>J3LY90</accession>
<reference evidence="1" key="1">
    <citation type="journal article" date="2013" name="Nat. Commun.">
        <title>Whole-genome sequencing of Oryza brachyantha reveals mechanisms underlying Oryza genome evolution.</title>
        <authorList>
            <person name="Chen J."/>
            <person name="Huang Q."/>
            <person name="Gao D."/>
            <person name="Wang J."/>
            <person name="Lang Y."/>
            <person name="Liu T."/>
            <person name="Li B."/>
            <person name="Bai Z."/>
            <person name="Luis Goicoechea J."/>
            <person name="Liang C."/>
            <person name="Chen C."/>
            <person name="Zhang W."/>
            <person name="Sun S."/>
            <person name="Liao Y."/>
            <person name="Zhang X."/>
            <person name="Yang L."/>
            <person name="Song C."/>
            <person name="Wang M."/>
            <person name="Shi J."/>
            <person name="Liu G."/>
            <person name="Liu J."/>
            <person name="Zhou H."/>
            <person name="Zhou W."/>
            <person name="Yu Q."/>
            <person name="An N."/>
            <person name="Chen Y."/>
            <person name="Cai Q."/>
            <person name="Wang B."/>
            <person name="Liu B."/>
            <person name="Min J."/>
            <person name="Huang Y."/>
            <person name="Wu H."/>
            <person name="Li Z."/>
            <person name="Zhang Y."/>
            <person name="Yin Y."/>
            <person name="Song W."/>
            <person name="Jiang J."/>
            <person name="Jackson S.A."/>
            <person name="Wing R.A."/>
            <person name="Wang J."/>
            <person name="Chen M."/>
        </authorList>
    </citation>
    <scope>NUCLEOTIDE SEQUENCE [LARGE SCALE GENOMIC DNA]</scope>
    <source>
        <strain evidence="1">cv. IRGC 101232</strain>
    </source>
</reference>
<dbReference type="HOGENOM" id="CLU_2444387_0_0_1"/>
<sequence length="90" mass="10314">MFFVCPALQHNAAILSRSHLKDTPNGPRLMHFQTFSRCMQALIKRFRELQLNSALFCLVKLPRVVVVHYRQPARILTLSKHQSAESLAKG</sequence>
<reference evidence="1" key="2">
    <citation type="submission" date="2013-04" db="UniProtKB">
        <authorList>
            <consortium name="EnsemblPlants"/>
        </authorList>
    </citation>
    <scope>IDENTIFICATION</scope>
</reference>
<dbReference type="Proteomes" id="UP000006038">
    <property type="component" value="Chromosome 4"/>
</dbReference>
<organism evidence="1">
    <name type="scientific">Oryza brachyantha</name>
    <name type="common">malo sina</name>
    <dbReference type="NCBI Taxonomy" id="4533"/>
    <lineage>
        <taxon>Eukaryota</taxon>
        <taxon>Viridiplantae</taxon>
        <taxon>Streptophyta</taxon>
        <taxon>Embryophyta</taxon>
        <taxon>Tracheophyta</taxon>
        <taxon>Spermatophyta</taxon>
        <taxon>Magnoliopsida</taxon>
        <taxon>Liliopsida</taxon>
        <taxon>Poales</taxon>
        <taxon>Poaceae</taxon>
        <taxon>BOP clade</taxon>
        <taxon>Oryzoideae</taxon>
        <taxon>Oryzeae</taxon>
        <taxon>Oryzinae</taxon>
        <taxon>Oryza</taxon>
    </lineage>
</organism>
<dbReference type="EnsemblPlants" id="OB04G21150.1">
    <property type="protein sequence ID" value="OB04G21150.1"/>
    <property type="gene ID" value="OB04G21150"/>
</dbReference>
<keyword evidence="2" id="KW-1185">Reference proteome</keyword>